<comment type="catalytic activity">
    <reaction evidence="1 10">
        <text>S-ubiquitinyl-[E2 ubiquitin-conjugating enzyme]-L-cysteine + [acceptor protein]-L-lysine = [E2 ubiquitin-conjugating enzyme]-L-cysteine + N(6)-ubiquitinyl-[acceptor protein]-L-lysine.</text>
        <dbReference type="EC" id="2.3.2.27"/>
    </reaction>
</comment>
<dbReference type="CDD" id="cd16657">
    <property type="entry name" value="RING-Ubox_UBE4A"/>
    <property type="match status" value="1"/>
</dbReference>
<dbReference type="PANTHER" id="PTHR13931">
    <property type="entry name" value="UBIQUITINATION FACTOR E4"/>
    <property type="match status" value="1"/>
</dbReference>
<dbReference type="GO" id="GO:0036503">
    <property type="term" value="P:ERAD pathway"/>
    <property type="evidence" value="ECO:0007669"/>
    <property type="project" value="InterPro"/>
</dbReference>
<evidence type="ECO:0000313" key="13">
    <source>
        <dbReference type="Ensembl" id="ENSECAP00000089715.1"/>
    </source>
</evidence>
<dbReference type="GO" id="GO:0000151">
    <property type="term" value="C:ubiquitin ligase complex"/>
    <property type="evidence" value="ECO:0007669"/>
    <property type="project" value="UniProtKB-UniRule"/>
</dbReference>
<dbReference type="GeneTree" id="ENSGT00390000009300"/>
<dbReference type="EC" id="2.3.2.27" evidence="10"/>
<dbReference type="SMART" id="SM00504">
    <property type="entry name" value="Ubox"/>
    <property type="match status" value="1"/>
</dbReference>
<proteinExistence type="evidence at protein level"/>
<dbReference type="GO" id="GO:0034450">
    <property type="term" value="F:ubiquitin-ubiquitin ligase activity"/>
    <property type="evidence" value="ECO:0007669"/>
    <property type="project" value="UniProtKB-UniRule"/>
</dbReference>
<reference evidence="13" key="2">
    <citation type="submission" date="2025-08" db="UniProtKB">
        <authorList>
            <consortium name="Ensembl"/>
        </authorList>
    </citation>
    <scope>IDENTIFICATION</scope>
    <source>
        <strain evidence="13">Thoroughbred</strain>
    </source>
</reference>
<comment type="function">
    <text evidence="10">Ubiquitin-protein ligase that probably functions as an E3 ligase in conjunction with specific E1 and E2 ligases. Also functions as an E4 ligase mediating the assembly of polyubiquitin chains on substrates ubiquitinated by another E3 ubiquitin ligase. Mediates 'Lys-48'-linked polyubiquitination of substrates.</text>
</comment>
<evidence type="ECO:0000259" key="12">
    <source>
        <dbReference type="PROSITE" id="PS51698"/>
    </source>
</evidence>
<comment type="similarity">
    <text evidence="4 10">Belongs to the ubiquitin conjugation factor E4 family.</text>
</comment>
<dbReference type="Pfam" id="PF10408">
    <property type="entry name" value="Ufd2P_core"/>
    <property type="match status" value="1"/>
</dbReference>
<keyword evidence="14" id="KW-1185">Reference proteome</keyword>
<evidence type="ECO:0000256" key="10">
    <source>
        <dbReference type="RuleBase" id="RU369083"/>
    </source>
</evidence>
<evidence type="ECO:0000256" key="7">
    <source>
        <dbReference type="ARBA" id="ARBA00022786"/>
    </source>
</evidence>
<dbReference type="Proteomes" id="UP000002281">
    <property type="component" value="Chromosome 7"/>
</dbReference>
<gene>
    <name evidence="13" type="primary">UBE4A</name>
</gene>
<name>A0A9L0TN80_HORSE</name>
<keyword evidence="5 10" id="KW-0963">Cytoplasm</keyword>
<feature type="domain" description="U-box" evidence="12">
    <location>
        <begin position="916"/>
        <end position="990"/>
    </location>
</feature>
<organism evidence="13 14">
    <name type="scientific">Equus caballus</name>
    <name type="common">Horse</name>
    <dbReference type="NCBI Taxonomy" id="9796"/>
    <lineage>
        <taxon>Eukaryota</taxon>
        <taxon>Metazoa</taxon>
        <taxon>Chordata</taxon>
        <taxon>Craniata</taxon>
        <taxon>Vertebrata</taxon>
        <taxon>Euteleostomi</taxon>
        <taxon>Mammalia</taxon>
        <taxon>Eutheria</taxon>
        <taxon>Laurasiatheria</taxon>
        <taxon>Perissodactyla</taxon>
        <taxon>Equidae</taxon>
        <taxon>Equus</taxon>
    </lineage>
</organism>
<evidence type="ECO:0000313" key="14">
    <source>
        <dbReference type="Proteomes" id="UP000002281"/>
    </source>
</evidence>
<keyword evidence="7 10" id="KW-0833">Ubl conjugation pathway</keyword>
<comment type="subcellular location">
    <subcellularLocation>
        <location evidence="2 10">Cytoplasm</location>
    </subcellularLocation>
</comment>
<dbReference type="Ensembl" id="ENSECAT00000093303.1">
    <property type="protein sequence ID" value="ENSECAP00000089715.1"/>
    <property type="gene ID" value="ENSECAG00000011764.4"/>
</dbReference>
<evidence type="ECO:0000256" key="11">
    <source>
        <dbReference type="SAM" id="MobiDB-lite"/>
    </source>
</evidence>
<dbReference type="Gene3D" id="3.30.40.10">
    <property type="entry name" value="Zinc/RING finger domain, C3HC4 (zinc finger)"/>
    <property type="match status" value="1"/>
</dbReference>
<dbReference type="GO" id="GO:0006511">
    <property type="term" value="P:ubiquitin-dependent protein catabolic process"/>
    <property type="evidence" value="ECO:0007669"/>
    <property type="project" value="InterPro"/>
</dbReference>
<dbReference type="GO" id="GO:0000209">
    <property type="term" value="P:protein polyubiquitination"/>
    <property type="evidence" value="ECO:0007669"/>
    <property type="project" value="UniProtKB-UniRule"/>
</dbReference>
<evidence type="ECO:0007829" key="15">
    <source>
        <dbReference type="PeptideAtlas" id="A0A9L0TN80"/>
    </source>
</evidence>
<keyword evidence="15" id="KW-1267">Proteomics identification</keyword>
<sequence length="996" mass="114328">MTDQENNNNISSNPFAALFGSLADAKQFAAIQKEQLKQQSDELPASPDDSDNSVSESLDEFDYSVAEISRSFRSQQEICDPSLKSGNGIPSRCVYLEEMAVDLEDQDWLDMNNVEQITKVPENLLPFAVQCRNLTVSNTRTVLLTPEIYVDQNIHEQLVDLMLEAIQGAHFEDVTEFLEEVIEALILDEEVRTFPEVMIPVFDILLGRIKDLELCQILLYAYLDILLYFTRQKDVAKVFVDYIQPKDPSNGQMYQKTLLGVILNISCLLKTPGVVENHGYFLTPSRSSPQEIKVQEANIHQFMAQFHEKIYQMLKNLLQLSPETKHCILSWLGNCLHANAGRTKIWANQMPEIFFQMYASDAFFLNLGAALLKLCQPFCKPRSSRLLTFNPTYCALKELNDEERKIKNVHMRGLDKETCLIPAVQEPKFPQSYNLVTENLVLTEYTLYLGFHRLHDQMVKINQNLHRLQVAWRDAQQSSSPAADNLREQFERLMTIYLSTKTAMTEPQMLQNCLNLQVSMAVLLVQLAIGNEGSQPIELTFPLPDGYSSLAYVPEFFADNLGDFLIFLRRFADDILETSADSLEHVLNFITIFTGSIERMKNPHLRAKLAEVLEAVMPHLDQTPNPLVSSVFHRKRVFCNFPYAPHLAEALIKVFVDIEFTGDPHQFEQKFNYRRPMYPILRYMWGTDTYRESIKDLADYASKNLEAMNPPLFLRFLNLLMNDAIFLLDEAIQYLSKIKIQQIEKDRGEWDSLTPEARREKEAGLQMFGQLARFHNIMSNETIGTLAFLTSEIKSLFVHPFLAERIISMLNYFLQHLVGPKMGALKVKDFSEFDFKPQQLVSDICTIYLNLGDEENFCATVPKDGRSYSPTLFAQTVRVLKKINKPGNMIVAFSSLAERIKSLADLQQQEEETYADACDEFLDPIMSTLMSDPVVLPSSRVTVDRSTIARHLLSDQTDPFNRSPLTMDQIRPNTELKEKIQRWLAERKQQQKEQLE</sequence>
<evidence type="ECO:0000256" key="6">
    <source>
        <dbReference type="ARBA" id="ARBA00022679"/>
    </source>
</evidence>
<dbReference type="AlphaFoldDB" id="A0A9L0TN80"/>
<evidence type="ECO:0000256" key="8">
    <source>
        <dbReference type="ARBA" id="ARBA00022990"/>
    </source>
</evidence>
<dbReference type="Pfam" id="PF04564">
    <property type="entry name" value="U-box"/>
    <property type="match status" value="1"/>
</dbReference>
<dbReference type="InterPro" id="IPR019474">
    <property type="entry name" value="Ub_conjug_fac_E4_core"/>
</dbReference>
<dbReference type="PROSITE" id="PS51698">
    <property type="entry name" value="U_BOX"/>
    <property type="match status" value="1"/>
</dbReference>
<reference evidence="13 14" key="1">
    <citation type="journal article" date="2009" name="Science">
        <title>Genome sequence, comparative analysis, and population genetics of the domestic horse.</title>
        <authorList>
            <consortium name="Broad Institute Genome Sequencing Platform"/>
            <consortium name="Broad Institute Whole Genome Assembly Team"/>
            <person name="Wade C.M."/>
            <person name="Giulotto E."/>
            <person name="Sigurdsson S."/>
            <person name="Zoli M."/>
            <person name="Gnerre S."/>
            <person name="Imsland F."/>
            <person name="Lear T.L."/>
            <person name="Adelson D.L."/>
            <person name="Bailey E."/>
            <person name="Bellone R.R."/>
            <person name="Bloecker H."/>
            <person name="Distl O."/>
            <person name="Edgar R.C."/>
            <person name="Garber M."/>
            <person name="Leeb T."/>
            <person name="Mauceli E."/>
            <person name="MacLeod J.N."/>
            <person name="Penedo M.C.T."/>
            <person name="Raison J.M."/>
            <person name="Sharpe T."/>
            <person name="Vogel J."/>
            <person name="Andersson L."/>
            <person name="Antczak D.F."/>
            <person name="Biagi T."/>
            <person name="Binns M.M."/>
            <person name="Chowdhary B.P."/>
            <person name="Coleman S.J."/>
            <person name="Della Valle G."/>
            <person name="Fryc S."/>
            <person name="Guerin G."/>
            <person name="Hasegawa T."/>
            <person name="Hill E.W."/>
            <person name="Jurka J."/>
            <person name="Kiialainen A."/>
            <person name="Lindgren G."/>
            <person name="Liu J."/>
            <person name="Magnani E."/>
            <person name="Mickelson J.R."/>
            <person name="Murray J."/>
            <person name="Nergadze S.G."/>
            <person name="Onofrio R."/>
            <person name="Pedroni S."/>
            <person name="Piras M.F."/>
            <person name="Raudsepp T."/>
            <person name="Rocchi M."/>
            <person name="Roeed K.H."/>
            <person name="Ryder O.A."/>
            <person name="Searle S."/>
            <person name="Skow L."/>
            <person name="Swinburne J.E."/>
            <person name="Syvaenen A.C."/>
            <person name="Tozaki T."/>
            <person name="Valberg S.J."/>
            <person name="Vaudin M."/>
            <person name="White J.R."/>
            <person name="Zody M.C."/>
            <person name="Lander E.S."/>
            <person name="Lindblad-Toh K."/>
        </authorList>
    </citation>
    <scope>NUCLEOTIDE SEQUENCE [LARGE SCALE GENOMIC DNA]</scope>
    <source>
        <strain evidence="13 14">Thoroughbred</strain>
    </source>
</reference>
<dbReference type="FunFam" id="3.30.40.10:FF:000055">
    <property type="entry name" value="Ubiquitin conjugation factor e4 a"/>
    <property type="match status" value="1"/>
</dbReference>
<comment type="domain">
    <text evidence="10">The U-box domain is required for the ubiquitin protein ligase activity.</text>
</comment>
<evidence type="ECO:0000256" key="9">
    <source>
        <dbReference type="ARBA" id="ARBA00037624"/>
    </source>
</evidence>
<dbReference type="SUPFAM" id="SSF57850">
    <property type="entry name" value="RING/U-box"/>
    <property type="match status" value="1"/>
</dbReference>
<evidence type="ECO:0000256" key="1">
    <source>
        <dbReference type="ARBA" id="ARBA00000900"/>
    </source>
</evidence>
<accession>A0A9L0TN80</accession>
<keyword evidence="6 10" id="KW-0808">Transferase</keyword>
<evidence type="ECO:0000256" key="3">
    <source>
        <dbReference type="ARBA" id="ARBA00004906"/>
    </source>
</evidence>
<comment type="pathway">
    <text evidence="3 10">Protein modification; protein ubiquitination.</text>
</comment>
<comment type="function">
    <text evidence="9">Ubiquitin-protein ligase that probably functions as an E3 ligase in conjunction with specific E1 and E2 ligases. May also function as an E4 ligase mediating the assembly of polyubiquitin chains on substrates ubiquitinated by another E3 ubiquitin ligase. Mediates 'Lys-48'-linked polyubiquitination of substrates.</text>
</comment>
<dbReference type="GO" id="GO:0005737">
    <property type="term" value="C:cytoplasm"/>
    <property type="evidence" value="ECO:0007669"/>
    <property type="project" value="UniProtKB-SubCell"/>
</dbReference>
<evidence type="ECO:0000256" key="4">
    <source>
        <dbReference type="ARBA" id="ARBA00007434"/>
    </source>
</evidence>
<evidence type="ECO:0000256" key="2">
    <source>
        <dbReference type="ARBA" id="ARBA00004496"/>
    </source>
</evidence>
<keyword evidence="8" id="KW-0007">Acetylation</keyword>
<dbReference type="InterPro" id="IPR045132">
    <property type="entry name" value="UBE4"/>
</dbReference>
<dbReference type="InterPro" id="IPR013083">
    <property type="entry name" value="Znf_RING/FYVE/PHD"/>
</dbReference>
<protein>
    <recommendedName>
        <fullName evidence="10">Ubiquitin conjugation factor E4</fullName>
        <ecNumber evidence="10">2.3.2.27</ecNumber>
    </recommendedName>
    <alternativeName>
        <fullName evidence="10">RING-type E3 ubiquitin transferase E4</fullName>
    </alternativeName>
</protein>
<reference evidence="13" key="3">
    <citation type="submission" date="2025-09" db="UniProtKB">
        <authorList>
            <consortium name="Ensembl"/>
        </authorList>
    </citation>
    <scope>IDENTIFICATION</scope>
    <source>
        <strain evidence="13">Thoroughbred</strain>
    </source>
</reference>
<dbReference type="PANTHER" id="PTHR13931:SF16">
    <property type="entry name" value="UBIQUITIN CONJUGATION FACTOR E4 A"/>
    <property type="match status" value="1"/>
</dbReference>
<evidence type="ECO:0000256" key="5">
    <source>
        <dbReference type="ARBA" id="ARBA00022490"/>
    </source>
</evidence>
<dbReference type="InterPro" id="IPR003613">
    <property type="entry name" value="Ubox_domain"/>
</dbReference>
<feature type="region of interest" description="Disordered" evidence="11">
    <location>
        <begin position="33"/>
        <end position="57"/>
    </location>
</feature>